<dbReference type="SMART" id="SM00631">
    <property type="entry name" value="Zn_pept"/>
    <property type="match status" value="1"/>
</dbReference>
<dbReference type="GO" id="GO:0004181">
    <property type="term" value="F:metallocarboxypeptidase activity"/>
    <property type="evidence" value="ECO:0007669"/>
    <property type="project" value="InterPro"/>
</dbReference>
<dbReference type="GO" id="GO:0008270">
    <property type="term" value="F:zinc ion binding"/>
    <property type="evidence" value="ECO:0007669"/>
    <property type="project" value="InterPro"/>
</dbReference>
<evidence type="ECO:0000256" key="4">
    <source>
        <dbReference type="SAM" id="Phobius"/>
    </source>
</evidence>
<dbReference type="AlphaFoldDB" id="A0AAJ6Z0M0"/>
<feature type="transmembrane region" description="Helical" evidence="4">
    <location>
        <begin position="18"/>
        <end position="37"/>
    </location>
</feature>
<dbReference type="PANTHER" id="PTHR11705:SF154">
    <property type="entry name" value="PEPTIDASE M14 CARBOXYPEPTIDASE A DOMAIN-CONTAINING PROTEIN"/>
    <property type="match status" value="1"/>
</dbReference>
<dbReference type="Pfam" id="PF00246">
    <property type="entry name" value="Peptidase_M14"/>
    <property type="match status" value="1"/>
</dbReference>
<dbReference type="PROSITE" id="PS52035">
    <property type="entry name" value="PEPTIDASE_M14"/>
    <property type="match status" value="1"/>
</dbReference>
<dbReference type="PANTHER" id="PTHR11705">
    <property type="entry name" value="PROTEASE FAMILY M14 CARBOXYPEPTIDASE A,B"/>
    <property type="match status" value="1"/>
</dbReference>
<keyword evidence="4" id="KW-1133">Transmembrane helix</keyword>
<name>A0AAJ6Z0M0_PAPXU</name>
<accession>A0AAJ6Z0M0</accession>
<comment type="similarity">
    <text evidence="2 3">Belongs to the peptidase M14 family.</text>
</comment>
<comment type="cofactor">
    <cofactor evidence="1">
        <name>Zn(2+)</name>
        <dbReference type="ChEBI" id="CHEBI:29105"/>
    </cofactor>
</comment>
<proteinExistence type="inferred from homology"/>
<reference evidence="6" key="1">
    <citation type="submission" date="2025-08" db="UniProtKB">
        <authorList>
            <consortium name="RefSeq"/>
        </authorList>
    </citation>
    <scope>IDENTIFICATION</scope>
</reference>
<protein>
    <submittedName>
        <fullName evidence="6">Zinc carboxypeptidase-like</fullName>
    </submittedName>
</protein>
<dbReference type="KEGG" id="pxu:106114150"/>
<evidence type="ECO:0000256" key="1">
    <source>
        <dbReference type="ARBA" id="ARBA00001947"/>
    </source>
</evidence>
<dbReference type="Proteomes" id="UP000694872">
    <property type="component" value="Unplaced"/>
</dbReference>
<organism evidence="6">
    <name type="scientific">Papilio xuthus</name>
    <name type="common">Asian swallowtail butterfly</name>
    <dbReference type="NCBI Taxonomy" id="66420"/>
    <lineage>
        <taxon>Eukaryota</taxon>
        <taxon>Metazoa</taxon>
        <taxon>Ecdysozoa</taxon>
        <taxon>Arthropoda</taxon>
        <taxon>Hexapoda</taxon>
        <taxon>Insecta</taxon>
        <taxon>Pterygota</taxon>
        <taxon>Neoptera</taxon>
        <taxon>Endopterygota</taxon>
        <taxon>Lepidoptera</taxon>
        <taxon>Glossata</taxon>
        <taxon>Ditrysia</taxon>
        <taxon>Papilionoidea</taxon>
        <taxon>Papilionidae</taxon>
        <taxon>Papilioninae</taxon>
        <taxon>Papilio</taxon>
    </lineage>
</organism>
<dbReference type="InterPro" id="IPR000834">
    <property type="entry name" value="Peptidase_M14"/>
</dbReference>
<dbReference type="SUPFAM" id="SSF53187">
    <property type="entry name" value="Zn-dependent exopeptidases"/>
    <property type="match status" value="1"/>
</dbReference>
<comment type="caution">
    <text evidence="3">Lacks conserved residue(s) required for the propagation of feature annotation.</text>
</comment>
<dbReference type="GO" id="GO:0006508">
    <property type="term" value="P:proteolysis"/>
    <property type="evidence" value="ECO:0007669"/>
    <property type="project" value="InterPro"/>
</dbReference>
<evidence type="ECO:0000256" key="2">
    <source>
        <dbReference type="ARBA" id="ARBA00005988"/>
    </source>
</evidence>
<evidence type="ECO:0000256" key="3">
    <source>
        <dbReference type="PROSITE-ProRule" id="PRU01379"/>
    </source>
</evidence>
<feature type="domain" description="Peptidase M14" evidence="5">
    <location>
        <begin position="64"/>
        <end position="385"/>
    </location>
</feature>
<evidence type="ECO:0000313" key="6">
    <source>
        <dbReference type="RefSeq" id="XP_013162701.1"/>
    </source>
</evidence>
<gene>
    <name evidence="6" type="primary">LOC106114150</name>
</gene>
<dbReference type="Gene3D" id="3.40.630.10">
    <property type="entry name" value="Zn peptidases"/>
    <property type="match status" value="1"/>
</dbReference>
<dbReference type="RefSeq" id="XP_013162701.1">
    <property type="nucleotide sequence ID" value="XM_013307247.1"/>
</dbReference>
<sequence>MFLIVTYSITSEMKSKNIYIIICFSLAGFIEFVVLQYCGCKEMNSCYSNMLDDLLNANEVPCVENAEMGSTAITIYLKAIEKYCGRFVSVDNQTLTFQKRNLYEVLLKHPHDNATVRSGRPVILLEAGQQAGIEPVNFALFVIEQLVACKENLYMLKNARWVVLPSTNPDGREFTRYTPGNWQKNLRFSEDDRSAGVDISRNFDESFTDCGIILNGFDHNYPGKKPFSESETSFILDVLNRYKNKLRAYVSIRRDGHSLLYPFASVNSSAIETDKLRDKAAEITSKVNHKYGFIEYLTNSSIIEMNRKPVCGHSVDFVFMKYNMPYAYEMRVFLESDHKIMTKFQSLPRGYDITLRNGYFSVIKELYNTVVEEHRNRTYLRTSNE</sequence>
<evidence type="ECO:0000259" key="5">
    <source>
        <dbReference type="PROSITE" id="PS52035"/>
    </source>
</evidence>
<dbReference type="GeneID" id="106114150"/>
<dbReference type="GO" id="GO:0005615">
    <property type="term" value="C:extracellular space"/>
    <property type="evidence" value="ECO:0007669"/>
    <property type="project" value="TreeGrafter"/>
</dbReference>
<keyword evidence="4" id="KW-0472">Membrane</keyword>
<keyword evidence="4" id="KW-0812">Transmembrane</keyword>